<reference evidence="5" key="1">
    <citation type="submission" date="2016-10" db="EMBL/GenBank/DDBJ databases">
        <authorList>
            <person name="Varghese N."/>
            <person name="Submissions S."/>
        </authorList>
    </citation>
    <scope>NUCLEOTIDE SEQUENCE [LARGE SCALE GENOMIC DNA]</scope>
    <source>
        <strain evidence="5">DSM 44209</strain>
    </source>
</reference>
<dbReference type="PANTHER" id="PTHR48050">
    <property type="entry name" value="STEROL 3-BETA-GLUCOSYLTRANSFERASE"/>
    <property type="match status" value="1"/>
</dbReference>
<dbReference type="InterPro" id="IPR002213">
    <property type="entry name" value="UDP_glucos_trans"/>
</dbReference>
<dbReference type="GO" id="GO:0008194">
    <property type="term" value="F:UDP-glycosyltransferase activity"/>
    <property type="evidence" value="ECO:0007669"/>
    <property type="project" value="InterPro"/>
</dbReference>
<keyword evidence="4" id="KW-0808">Transferase</keyword>
<evidence type="ECO:0000313" key="5">
    <source>
        <dbReference type="Proteomes" id="UP000198507"/>
    </source>
</evidence>
<dbReference type="Gene3D" id="3.40.50.2000">
    <property type="entry name" value="Glycogen Phosphorylase B"/>
    <property type="match status" value="2"/>
</dbReference>
<feature type="domain" description="Erythromycin biosynthesis protein CIII-like C-terminal" evidence="3">
    <location>
        <begin position="327"/>
        <end position="443"/>
    </location>
</feature>
<dbReference type="EMBL" id="FOIE01000001">
    <property type="protein sequence ID" value="SES67348.1"/>
    <property type="molecule type" value="Genomic_DNA"/>
</dbReference>
<dbReference type="Proteomes" id="UP000198507">
    <property type="component" value="Unassembled WGS sequence"/>
</dbReference>
<keyword evidence="5" id="KW-1185">Reference proteome</keyword>
<dbReference type="SUPFAM" id="SSF53756">
    <property type="entry name" value="UDP-Glycosyltransferase/glycogen phosphorylase"/>
    <property type="match status" value="1"/>
</dbReference>
<feature type="domain" description="Glycosyltransferase family 28 N-terminal" evidence="2">
    <location>
        <begin position="48"/>
        <end position="126"/>
    </location>
</feature>
<dbReference type="InterPro" id="IPR050426">
    <property type="entry name" value="Glycosyltransferase_28"/>
</dbReference>
<dbReference type="Pfam" id="PF03033">
    <property type="entry name" value="Glyco_transf_28"/>
    <property type="match status" value="1"/>
</dbReference>
<gene>
    <name evidence="4" type="ORF">SAMN04488546_0064</name>
</gene>
<dbReference type="FunFam" id="3.40.50.2000:FF:000072">
    <property type="entry name" value="Glycosyl transferase"/>
    <property type="match status" value="1"/>
</dbReference>
<dbReference type="Pfam" id="PF06722">
    <property type="entry name" value="EryCIII-like_C"/>
    <property type="match status" value="1"/>
</dbReference>
<protein>
    <submittedName>
        <fullName evidence="4">Glycosyltransferase, MGT family</fullName>
    </submittedName>
</protein>
<feature type="compositionally biased region" description="Basic residues" evidence="1">
    <location>
        <begin position="482"/>
        <end position="494"/>
    </location>
</feature>
<evidence type="ECO:0000259" key="2">
    <source>
        <dbReference type="Pfam" id="PF03033"/>
    </source>
</evidence>
<dbReference type="GO" id="GO:0033072">
    <property type="term" value="P:vancomycin biosynthetic process"/>
    <property type="evidence" value="ECO:0007669"/>
    <property type="project" value="UniProtKB-ARBA"/>
</dbReference>
<dbReference type="OrthoDB" id="6620093at2"/>
<dbReference type="RefSeq" id="WP_091437449.1">
    <property type="nucleotide sequence ID" value="NZ_FOIE01000001.1"/>
</dbReference>
<proteinExistence type="predicted"/>
<evidence type="ECO:0000256" key="1">
    <source>
        <dbReference type="SAM" id="MobiDB-lite"/>
    </source>
</evidence>
<dbReference type="GO" id="GO:0005975">
    <property type="term" value="P:carbohydrate metabolic process"/>
    <property type="evidence" value="ECO:0007669"/>
    <property type="project" value="InterPro"/>
</dbReference>
<dbReference type="GO" id="GO:0016758">
    <property type="term" value="F:hexosyltransferase activity"/>
    <property type="evidence" value="ECO:0007669"/>
    <property type="project" value="InterPro"/>
</dbReference>
<dbReference type="CDD" id="cd03784">
    <property type="entry name" value="GT1_Gtf-like"/>
    <property type="match status" value="1"/>
</dbReference>
<evidence type="ECO:0000259" key="3">
    <source>
        <dbReference type="Pfam" id="PF06722"/>
    </source>
</evidence>
<name>A0A1H9YEK3_9ACTN</name>
<accession>A0A1H9YEK3</accession>
<dbReference type="AlphaFoldDB" id="A0A1H9YEK3"/>
<sequence length="503" mass="53714">MNTEDLVAGAFRCNAGSTDALAEAARAGESVPTSTPMGLLLCAMPLVGHVTPLLPLARELVGRGHTVHFYTGARFREQVENTGAQFETMSDALDPGKRPLESFLPELRELTGIAQLKYALKRFFIDSGHGQVSDLRRIVPRVQPHALVVDSSFRGAALLHELGEGPPWVAVNIFPLMLSSRDTAPFGPGFLPMPGRLGRLRNAVLQELAARILMRDVVLHANAQRATLGLPPRTELVFDAALSPFLYLQAGVASLEYPRSDLAPQVHFVGPMTDPPSGDPQDLPPWWEDLVSSDRPVIHITQGTANTDPEELLIPALRALADENVLVVATTGGPGIDTLGPLPANARAAQFIPHAALLPHIGVMVTNGGYGGVLRALAHGIPLVVAGATQDKPEVANRVQFARAGVNLRTGTPTQAAIRQAVRRVLTDPSFRRGAQAIADDIARHRGARAAADLIGSLVATGRPVHRSPAVTSDPVPDQHPRRGTRKRAIRQAARRQAGGASR</sequence>
<dbReference type="InterPro" id="IPR010610">
    <property type="entry name" value="EryCIII-like_C"/>
</dbReference>
<dbReference type="InterPro" id="IPR004276">
    <property type="entry name" value="GlycoTrans_28_N"/>
</dbReference>
<dbReference type="PANTHER" id="PTHR48050:SF13">
    <property type="entry name" value="STEROL 3-BETA-GLUCOSYLTRANSFERASE UGT80A2"/>
    <property type="match status" value="1"/>
</dbReference>
<feature type="region of interest" description="Disordered" evidence="1">
    <location>
        <begin position="465"/>
        <end position="503"/>
    </location>
</feature>
<organism evidence="4 5">
    <name type="scientific">Geodermatophilus poikilotrophus</name>
    <dbReference type="NCBI Taxonomy" id="1333667"/>
    <lineage>
        <taxon>Bacteria</taxon>
        <taxon>Bacillati</taxon>
        <taxon>Actinomycetota</taxon>
        <taxon>Actinomycetes</taxon>
        <taxon>Geodermatophilales</taxon>
        <taxon>Geodermatophilaceae</taxon>
        <taxon>Geodermatophilus</taxon>
    </lineage>
</organism>
<evidence type="ECO:0000313" key="4">
    <source>
        <dbReference type="EMBL" id="SES67348.1"/>
    </source>
</evidence>